<dbReference type="InterPro" id="IPR017441">
    <property type="entry name" value="Protein_kinase_ATP_BS"/>
</dbReference>
<name>W2QCF6_PHYN3</name>
<evidence type="ECO:0000256" key="9">
    <source>
        <dbReference type="ARBA" id="ARBA00048679"/>
    </source>
</evidence>
<evidence type="ECO:0000256" key="2">
    <source>
        <dbReference type="ARBA" id="ARBA00012513"/>
    </source>
</evidence>
<dbReference type="GO" id="GO:0004674">
    <property type="term" value="F:protein serine/threonine kinase activity"/>
    <property type="evidence" value="ECO:0007669"/>
    <property type="project" value="UniProtKB-KW"/>
</dbReference>
<evidence type="ECO:0000256" key="7">
    <source>
        <dbReference type="ARBA" id="ARBA00022840"/>
    </source>
</evidence>
<dbReference type="STRING" id="761204.W2QCF6"/>
<dbReference type="InterPro" id="IPR008271">
    <property type="entry name" value="Ser/Thr_kinase_AS"/>
</dbReference>
<keyword evidence="3 11" id="KW-0723">Serine/threonine-protein kinase</keyword>
<accession>W2QCF6</accession>
<evidence type="ECO:0000256" key="5">
    <source>
        <dbReference type="ARBA" id="ARBA00022741"/>
    </source>
</evidence>
<dbReference type="EMBL" id="KI669583">
    <property type="protein sequence ID" value="ETN09960.1"/>
    <property type="molecule type" value="Genomic_DNA"/>
</dbReference>
<sequence>MESLTDEQRALFSDGGQLDDYEVLKPIGKGKFSVVYKAKRRHDNQAVALKKIAIFDMMNLKAREKTLKEVRLVQSVGHPNIIQYLDAFVQNNELYIAFEWAEAGDLKRQIRKANEKGVRFDERTIWRYFTQLCGAILYLHQNRIMHRDLKPANIFLTLKGVVKVGDLGLGRYLSENTIEARSKVGTPLYMSPEVLRGESYDWKSDVWSMGCILYELAMLRSPFKSEGLNLVGLFQKINKGYYEEIPEVYSDHLRGINETAQCCIAGTNAKTSGCLSKQQ</sequence>
<dbReference type="InterPro" id="IPR051131">
    <property type="entry name" value="NEK_Ser/Thr_kinase_NIMA"/>
</dbReference>
<comment type="catalytic activity">
    <reaction evidence="8">
        <text>L-threonyl-[protein] + ATP = O-phospho-L-threonyl-[protein] + ADP + H(+)</text>
        <dbReference type="Rhea" id="RHEA:46608"/>
        <dbReference type="Rhea" id="RHEA-COMP:11060"/>
        <dbReference type="Rhea" id="RHEA-COMP:11605"/>
        <dbReference type="ChEBI" id="CHEBI:15378"/>
        <dbReference type="ChEBI" id="CHEBI:30013"/>
        <dbReference type="ChEBI" id="CHEBI:30616"/>
        <dbReference type="ChEBI" id="CHEBI:61977"/>
        <dbReference type="ChEBI" id="CHEBI:456216"/>
        <dbReference type="EC" id="2.7.11.1"/>
    </reaction>
</comment>
<comment type="catalytic activity">
    <reaction evidence="9">
        <text>L-seryl-[protein] + ATP = O-phospho-L-seryl-[protein] + ADP + H(+)</text>
        <dbReference type="Rhea" id="RHEA:17989"/>
        <dbReference type="Rhea" id="RHEA-COMP:9863"/>
        <dbReference type="Rhea" id="RHEA-COMP:11604"/>
        <dbReference type="ChEBI" id="CHEBI:15378"/>
        <dbReference type="ChEBI" id="CHEBI:29999"/>
        <dbReference type="ChEBI" id="CHEBI:30616"/>
        <dbReference type="ChEBI" id="CHEBI:83421"/>
        <dbReference type="ChEBI" id="CHEBI:456216"/>
        <dbReference type="EC" id="2.7.11.1"/>
    </reaction>
</comment>
<dbReference type="Gene3D" id="1.10.510.10">
    <property type="entry name" value="Transferase(Phosphotransferase) domain 1"/>
    <property type="match status" value="1"/>
</dbReference>
<dbReference type="SMART" id="SM00220">
    <property type="entry name" value="S_TKc"/>
    <property type="match status" value="1"/>
</dbReference>
<keyword evidence="6 13" id="KW-0418">Kinase</keyword>
<dbReference type="PANTHER" id="PTHR44899">
    <property type="entry name" value="CAMK FAMILY PROTEIN KINASE"/>
    <property type="match status" value="1"/>
</dbReference>
<dbReference type="PROSITE" id="PS50011">
    <property type="entry name" value="PROTEIN_KINASE_DOM"/>
    <property type="match status" value="1"/>
</dbReference>
<dbReference type="PROSITE" id="PS00108">
    <property type="entry name" value="PROTEIN_KINASE_ST"/>
    <property type="match status" value="1"/>
</dbReference>
<dbReference type="InterPro" id="IPR011009">
    <property type="entry name" value="Kinase-like_dom_sf"/>
</dbReference>
<evidence type="ECO:0000256" key="3">
    <source>
        <dbReference type="ARBA" id="ARBA00022527"/>
    </source>
</evidence>
<comment type="similarity">
    <text evidence="1">Belongs to the protein kinase superfamily. NEK Ser/Thr protein kinase family. NIMA subfamily.</text>
</comment>
<evidence type="ECO:0000313" key="13">
    <source>
        <dbReference type="EMBL" id="ETN09960.1"/>
    </source>
</evidence>
<dbReference type="GO" id="GO:0005524">
    <property type="term" value="F:ATP binding"/>
    <property type="evidence" value="ECO:0007669"/>
    <property type="project" value="UniProtKB-UniRule"/>
</dbReference>
<dbReference type="GeneID" id="20180337"/>
<dbReference type="FunFam" id="3.30.200.20:FF:000097">
    <property type="entry name" value="Probable serine/threonine-protein kinase nek1"/>
    <property type="match status" value="1"/>
</dbReference>
<feature type="binding site" evidence="10">
    <location>
        <position position="50"/>
    </location>
    <ligand>
        <name>ATP</name>
        <dbReference type="ChEBI" id="CHEBI:30616"/>
    </ligand>
</feature>
<evidence type="ECO:0000256" key="8">
    <source>
        <dbReference type="ARBA" id="ARBA00047899"/>
    </source>
</evidence>
<evidence type="ECO:0000256" key="1">
    <source>
        <dbReference type="ARBA" id="ARBA00010886"/>
    </source>
</evidence>
<dbReference type="OMA" id="MHSANIQ"/>
<dbReference type="Pfam" id="PF00069">
    <property type="entry name" value="Pkinase"/>
    <property type="match status" value="1"/>
</dbReference>
<dbReference type="InterPro" id="IPR000719">
    <property type="entry name" value="Prot_kinase_dom"/>
</dbReference>
<dbReference type="OrthoDB" id="248923at2759"/>
<feature type="domain" description="Protein kinase" evidence="12">
    <location>
        <begin position="21"/>
        <end position="279"/>
    </location>
</feature>
<organism evidence="13 14">
    <name type="scientific">Phytophthora nicotianae (strain INRA-310)</name>
    <name type="common">Phytophthora parasitica</name>
    <dbReference type="NCBI Taxonomy" id="761204"/>
    <lineage>
        <taxon>Eukaryota</taxon>
        <taxon>Sar</taxon>
        <taxon>Stramenopiles</taxon>
        <taxon>Oomycota</taxon>
        <taxon>Peronosporomycetes</taxon>
        <taxon>Peronosporales</taxon>
        <taxon>Peronosporaceae</taxon>
        <taxon>Phytophthora</taxon>
    </lineage>
</organism>
<evidence type="ECO:0000256" key="11">
    <source>
        <dbReference type="RuleBase" id="RU000304"/>
    </source>
</evidence>
<reference evidence="14" key="1">
    <citation type="submission" date="2011-12" db="EMBL/GenBank/DDBJ databases">
        <authorList>
            <consortium name="The Broad Institute Genome Sequencing Platform"/>
            <person name="Russ C."/>
            <person name="Tyler B."/>
            <person name="Panabieres F."/>
            <person name="Shan W."/>
            <person name="Tripathy S."/>
            <person name="Grunwald N."/>
            <person name="Machado M."/>
            <person name="Young S.K."/>
            <person name="Zeng Q."/>
            <person name="Gargeya S."/>
            <person name="Fitzgerald M."/>
            <person name="Haas B."/>
            <person name="Abouelleil A."/>
            <person name="Alvarado L."/>
            <person name="Arachchi H.M."/>
            <person name="Berlin A."/>
            <person name="Chapman S.B."/>
            <person name="Gearin G."/>
            <person name="Goldberg J."/>
            <person name="Griggs A."/>
            <person name="Gujja S."/>
            <person name="Hansen M."/>
            <person name="Heiman D."/>
            <person name="Howarth C."/>
            <person name="Larimer J."/>
            <person name="Lui A."/>
            <person name="MacDonald P.J.P."/>
            <person name="McCowen C."/>
            <person name="Montmayeur A."/>
            <person name="Murphy C."/>
            <person name="Neiman D."/>
            <person name="Pearson M."/>
            <person name="Priest M."/>
            <person name="Roberts A."/>
            <person name="Saif S."/>
            <person name="Shea T."/>
            <person name="Sisk P."/>
            <person name="Stolte C."/>
            <person name="Sykes S."/>
            <person name="Wortman J."/>
            <person name="Nusbaum C."/>
            <person name="Birren B."/>
        </authorList>
    </citation>
    <scope>NUCLEOTIDE SEQUENCE [LARGE SCALE GENOMIC DNA]</scope>
    <source>
        <strain evidence="14">INRA-310</strain>
    </source>
</reference>
<keyword evidence="5 10" id="KW-0547">Nucleotide-binding</keyword>
<dbReference type="SUPFAM" id="SSF56112">
    <property type="entry name" value="Protein kinase-like (PK-like)"/>
    <property type="match status" value="1"/>
</dbReference>
<dbReference type="EC" id="2.7.11.1" evidence="2"/>
<keyword evidence="4" id="KW-0808">Transferase</keyword>
<dbReference type="PANTHER" id="PTHR44899:SF3">
    <property type="entry name" value="SERINE_THREONINE-PROTEIN KINASE NEK1"/>
    <property type="match status" value="1"/>
</dbReference>
<evidence type="ECO:0000256" key="6">
    <source>
        <dbReference type="ARBA" id="ARBA00022777"/>
    </source>
</evidence>
<dbReference type="VEuPathDB" id="FungiDB:PPTG_10746"/>
<dbReference type="AlphaFoldDB" id="W2QCF6"/>
<dbReference type="PROSITE" id="PS00107">
    <property type="entry name" value="PROTEIN_KINASE_ATP"/>
    <property type="match status" value="1"/>
</dbReference>
<evidence type="ECO:0000259" key="12">
    <source>
        <dbReference type="PROSITE" id="PS50011"/>
    </source>
</evidence>
<proteinExistence type="inferred from homology"/>
<evidence type="ECO:0000256" key="4">
    <source>
        <dbReference type="ARBA" id="ARBA00022679"/>
    </source>
</evidence>
<protein>
    <recommendedName>
        <fullName evidence="2">non-specific serine/threonine protein kinase</fullName>
        <ecNumber evidence="2">2.7.11.1</ecNumber>
    </recommendedName>
</protein>
<dbReference type="Proteomes" id="UP000018817">
    <property type="component" value="Unassembled WGS sequence"/>
</dbReference>
<evidence type="ECO:0000313" key="14">
    <source>
        <dbReference type="Proteomes" id="UP000018817"/>
    </source>
</evidence>
<reference evidence="13 14" key="2">
    <citation type="submission" date="2013-11" db="EMBL/GenBank/DDBJ databases">
        <title>The Genome Sequence of Phytophthora parasitica INRA-310.</title>
        <authorList>
            <consortium name="The Broad Institute Genomics Platform"/>
            <person name="Russ C."/>
            <person name="Tyler B."/>
            <person name="Panabieres F."/>
            <person name="Shan W."/>
            <person name="Tripathy S."/>
            <person name="Grunwald N."/>
            <person name="Machado M."/>
            <person name="Johnson C.S."/>
            <person name="Arredondo F."/>
            <person name="Hong C."/>
            <person name="Coffey M."/>
            <person name="Young S.K."/>
            <person name="Zeng Q."/>
            <person name="Gargeya S."/>
            <person name="Fitzgerald M."/>
            <person name="Abouelleil A."/>
            <person name="Alvarado L."/>
            <person name="Chapman S.B."/>
            <person name="Gainer-Dewar J."/>
            <person name="Goldberg J."/>
            <person name="Griggs A."/>
            <person name="Gujja S."/>
            <person name="Hansen M."/>
            <person name="Howarth C."/>
            <person name="Imamovic A."/>
            <person name="Ireland A."/>
            <person name="Larimer J."/>
            <person name="McCowan C."/>
            <person name="Murphy C."/>
            <person name="Pearson M."/>
            <person name="Poon T.W."/>
            <person name="Priest M."/>
            <person name="Roberts A."/>
            <person name="Saif S."/>
            <person name="Shea T."/>
            <person name="Sykes S."/>
            <person name="Wortman J."/>
            <person name="Nusbaum C."/>
            <person name="Birren B."/>
        </authorList>
    </citation>
    <scope>NUCLEOTIDE SEQUENCE [LARGE SCALE GENOMIC DNA]</scope>
    <source>
        <strain evidence="13 14">INRA-310</strain>
    </source>
</reference>
<dbReference type="RefSeq" id="XP_008904397.1">
    <property type="nucleotide sequence ID" value="XM_008906149.1"/>
</dbReference>
<gene>
    <name evidence="13" type="ORF">PPTG_10746</name>
</gene>
<evidence type="ECO:0000256" key="10">
    <source>
        <dbReference type="PROSITE-ProRule" id="PRU10141"/>
    </source>
</evidence>
<keyword evidence="7 10" id="KW-0067">ATP-binding</keyword>